<feature type="chain" id="PRO_5032460412" description="Non-specific lipid-transfer protein" evidence="2">
    <location>
        <begin position="27"/>
        <end position="115"/>
    </location>
</feature>
<dbReference type="PANTHER" id="PTHR33076">
    <property type="entry name" value="NON-SPECIFIC LIPID-TRANSFER PROTEIN 2-RELATED"/>
    <property type="match status" value="1"/>
</dbReference>
<dbReference type="PRINTS" id="PR00382">
    <property type="entry name" value="LIPIDTRNSFER"/>
</dbReference>
<comment type="similarity">
    <text evidence="1">Belongs to the plant LTP family.</text>
</comment>
<dbReference type="AlphaFoldDB" id="A0A835HAH5"/>
<dbReference type="InterPro" id="IPR000528">
    <property type="entry name" value="Plant_nsLTP"/>
</dbReference>
<name>A0A835HAH5_9MAGN</name>
<gene>
    <name evidence="4" type="ORF">IFM89_003473</name>
</gene>
<dbReference type="InterPro" id="IPR036312">
    <property type="entry name" value="Bifun_inhib/LTP/seed_sf"/>
</dbReference>
<sequence length="115" mass="11785">MANSVVLKVALVIVACMVVAAPSAEAAISCGVVVRSLTPCLTYLQRGGPVPSACCNGVRSLNNAARSTPDRQTACGCLKTAASSAAVVQKYASVLPRICSVNLGYNVDPRIDCSK</sequence>
<dbReference type="EMBL" id="JADFTS010000007">
    <property type="protein sequence ID" value="KAF9595731.1"/>
    <property type="molecule type" value="Genomic_DNA"/>
</dbReference>
<comment type="function">
    <text evidence="1">Plant non-specific lipid-transfer proteins transfer phospholipids as well as galactolipids across membranes. May play a role in wax or cutin deposition in the cell walls of expanding epidermal cells and certain secretory tissues.</text>
</comment>
<dbReference type="Proteomes" id="UP000631114">
    <property type="component" value="Unassembled WGS sequence"/>
</dbReference>
<protein>
    <recommendedName>
        <fullName evidence="1">Non-specific lipid-transfer protein</fullName>
    </recommendedName>
</protein>
<accession>A0A835HAH5</accession>
<dbReference type="CDD" id="cd01960">
    <property type="entry name" value="nsLTP1"/>
    <property type="match status" value="1"/>
</dbReference>
<dbReference type="SMART" id="SM00499">
    <property type="entry name" value="AAI"/>
    <property type="match status" value="1"/>
</dbReference>
<reference evidence="4 5" key="1">
    <citation type="submission" date="2020-10" db="EMBL/GenBank/DDBJ databases">
        <title>The Coptis chinensis genome and diversification of protoberbering-type alkaloids.</title>
        <authorList>
            <person name="Wang B."/>
            <person name="Shu S."/>
            <person name="Song C."/>
            <person name="Liu Y."/>
        </authorList>
    </citation>
    <scope>NUCLEOTIDE SEQUENCE [LARGE SCALE GENOMIC DNA]</scope>
    <source>
        <strain evidence="4">HL-2020</strain>
        <tissue evidence="4">Leaf</tissue>
    </source>
</reference>
<dbReference type="Pfam" id="PF00234">
    <property type="entry name" value="Tryp_alpha_amyl"/>
    <property type="match status" value="1"/>
</dbReference>
<evidence type="ECO:0000259" key="3">
    <source>
        <dbReference type="SMART" id="SM00499"/>
    </source>
</evidence>
<keyword evidence="5" id="KW-1185">Reference proteome</keyword>
<keyword evidence="2" id="KW-0732">Signal</keyword>
<dbReference type="Gene3D" id="1.10.110.10">
    <property type="entry name" value="Plant lipid-transfer and hydrophobic proteins"/>
    <property type="match status" value="1"/>
</dbReference>
<organism evidence="4 5">
    <name type="scientific">Coptis chinensis</name>
    <dbReference type="NCBI Taxonomy" id="261450"/>
    <lineage>
        <taxon>Eukaryota</taxon>
        <taxon>Viridiplantae</taxon>
        <taxon>Streptophyta</taxon>
        <taxon>Embryophyta</taxon>
        <taxon>Tracheophyta</taxon>
        <taxon>Spermatophyta</taxon>
        <taxon>Magnoliopsida</taxon>
        <taxon>Ranunculales</taxon>
        <taxon>Ranunculaceae</taxon>
        <taxon>Coptidoideae</taxon>
        <taxon>Coptis</taxon>
    </lineage>
</organism>
<proteinExistence type="inferred from homology"/>
<dbReference type="GO" id="GO:0008289">
    <property type="term" value="F:lipid binding"/>
    <property type="evidence" value="ECO:0007669"/>
    <property type="project" value="UniProtKB-KW"/>
</dbReference>
<dbReference type="GO" id="GO:0006869">
    <property type="term" value="P:lipid transport"/>
    <property type="evidence" value="ECO:0007669"/>
    <property type="project" value="InterPro"/>
</dbReference>
<evidence type="ECO:0000313" key="5">
    <source>
        <dbReference type="Proteomes" id="UP000631114"/>
    </source>
</evidence>
<comment type="caution">
    <text evidence="4">The sequence shown here is derived from an EMBL/GenBank/DDBJ whole genome shotgun (WGS) entry which is preliminary data.</text>
</comment>
<evidence type="ECO:0000256" key="2">
    <source>
        <dbReference type="SAM" id="SignalP"/>
    </source>
</evidence>
<dbReference type="SUPFAM" id="SSF47699">
    <property type="entry name" value="Bifunctional inhibitor/lipid-transfer protein/seed storage 2S albumin"/>
    <property type="match status" value="1"/>
</dbReference>
<keyword evidence="1" id="KW-0813">Transport</keyword>
<dbReference type="InterPro" id="IPR016140">
    <property type="entry name" value="Bifunc_inhib/LTP/seed_store"/>
</dbReference>
<dbReference type="OrthoDB" id="1890443at2759"/>
<feature type="domain" description="Bifunctional inhibitor/plant lipid transfer protein/seed storage helical" evidence="3">
    <location>
        <begin position="30"/>
        <end position="113"/>
    </location>
</feature>
<evidence type="ECO:0000256" key="1">
    <source>
        <dbReference type="RuleBase" id="RU000628"/>
    </source>
</evidence>
<evidence type="ECO:0000313" key="4">
    <source>
        <dbReference type="EMBL" id="KAF9595731.1"/>
    </source>
</evidence>
<keyword evidence="1" id="KW-0446">Lipid-binding</keyword>
<feature type="signal peptide" evidence="2">
    <location>
        <begin position="1"/>
        <end position="26"/>
    </location>
</feature>